<protein>
    <submittedName>
        <fullName evidence="2">Class I SAM-dependent methyltransferase</fullName>
    </submittedName>
</protein>
<keyword evidence="1" id="KW-1185">Reference proteome</keyword>
<dbReference type="Gene3D" id="3.40.50.150">
    <property type="entry name" value="Vaccinia Virus protein VP39"/>
    <property type="match status" value="1"/>
</dbReference>
<sequence length="249" mass="28213">MVVVKTATASAYAHINSELHMESGRVLRYVAPQSLNANLSDHQQVALLAQEKRQLFGDAADESEKWAGVNDLCCALDNIVEIDHETDLFKGKSILEVGFTSGLPAAYALQHQAASATLFCHDKTQMESFVKPTMRRNNIRNNIKFITCDIEDLKEKLKGQKFDIILAPELVNTDQKYYEQIYEMLEAALTDNGIIFFSGRTHYRHCDGNMPAMLDLVKSKNQFDAIDRLCGQRVDTTPWKVVQLIRKMR</sequence>
<reference evidence="2" key="2">
    <citation type="submission" date="2020-10" db="UniProtKB">
        <authorList>
            <consortium name="WormBaseParasite"/>
        </authorList>
    </citation>
    <scope>IDENTIFICATION</scope>
</reference>
<evidence type="ECO:0000313" key="2">
    <source>
        <dbReference type="WBParaSite" id="Pan_g7773.t1"/>
    </source>
</evidence>
<dbReference type="AlphaFoldDB" id="A0A7E4W849"/>
<dbReference type="Pfam" id="PF10294">
    <property type="entry name" value="Methyltransf_16"/>
    <property type="match status" value="1"/>
</dbReference>
<accession>A0A7E4W849</accession>
<evidence type="ECO:0000313" key="1">
    <source>
        <dbReference type="Proteomes" id="UP000492821"/>
    </source>
</evidence>
<dbReference type="SUPFAM" id="SSF53335">
    <property type="entry name" value="S-adenosyl-L-methionine-dependent methyltransferases"/>
    <property type="match status" value="1"/>
</dbReference>
<name>A0A7E4W849_PANRE</name>
<reference evidence="1" key="1">
    <citation type="journal article" date="2013" name="Genetics">
        <title>The draft genome and transcriptome of Panagrellus redivivus are shaped by the harsh demands of a free-living lifestyle.</title>
        <authorList>
            <person name="Srinivasan J."/>
            <person name="Dillman A.R."/>
            <person name="Macchietto M.G."/>
            <person name="Heikkinen L."/>
            <person name="Lakso M."/>
            <person name="Fracchia K.M."/>
            <person name="Antoshechkin I."/>
            <person name="Mortazavi A."/>
            <person name="Wong G."/>
            <person name="Sternberg P.W."/>
        </authorList>
    </citation>
    <scope>NUCLEOTIDE SEQUENCE [LARGE SCALE GENOMIC DNA]</scope>
    <source>
        <strain evidence="1">MT8872</strain>
    </source>
</reference>
<dbReference type="InterPro" id="IPR019410">
    <property type="entry name" value="Methyltransf_16"/>
</dbReference>
<proteinExistence type="predicted"/>
<dbReference type="Proteomes" id="UP000492821">
    <property type="component" value="Unassembled WGS sequence"/>
</dbReference>
<dbReference type="WBParaSite" id="Pan_g7773.t1">
    <property type="protein sequence ID" value="Pan_g7773.t1"/>
    <property type="gene ID" value="Pan_g7773"/>
</dbReference>
<dbReference type="CDD" id="cd02440">
    <property type="entry name" value="AdoMet_MTases"/>
    <property type="match status" value="1"/>
</dbReference>
<dbReference type="InterPro" id="IPR029063">
    <property type="entry name" value="SAM-dependent_MTases_sf"/>
</dbReference>
<organism evidence="1 2">
    <name type="scientific">Panagrellus redivivus</name>
    <name type="common">Microworm</name>
    <dbReference type="NCBI Taxonomy" id="6233"/>
    <lineage>
        <taxon>Eukaryota</taxon>
        <taxon>Metazoa</taxon>
        <taxon>Ecdysozoa</taxon>
        <taxon>Nematoda</taxon>
        <taxon>Chromadorea</taxon>
        <taxon>Rhabditida</taxon>
        <taxon>Tylenchina</taxon>
        <taxon>Panagrolaimomorpha</taxon>
        <taxon>Panagrolaimoidea</taxon>
        <taxon>Panagrolaimidae</taxon>
        <taxon>Panagrellus</taxon>
    </lineage>
</organism>